<sequence length="231" mass="25120">MANFYWHLYLLSVLLSKLSGVLSALYPTQPVANTVFYCGDSALITWVDTHRKPHVTGLGALSIKLYTTEDDYVATLAQGVNPVSFGTLVALPMDLRNDTLYNLRFSAPSLSEDVWTADFEILPQASNLKSNPHSTSLSALSVSSGTSLTRSRLPSSLVSSWSSSSTMSTSSRQTISEITPITTIYPDSSDGSTSPPRRNGAVTSRADQLNQARFRLLFIVWPAMFGLSMAL</sequence>
<protein>
    <submittedName>
        <fullName evidence="3">Uncharacterized protein</fullName>
    </submittedName>
</protein>
<dbReference type="Proteomes" id="UP001213000">
    <property type="component" value="Unassembled WGS sequence"/>
</dbReference>
<reference evidence="3" key="1">
    <citation type="submission" date="2022-07" db="EMBL/GenBank/DDBJ databases">
        <title>Genome Sequence of Leucocoprinus birnbaumii.</title>
        <authorList>
            <person name="Buettner E."/>
        </authorList>
    </citation>
    <scope>NUCLEOTIDE SEQUENCE</scope>
    <source>
        <strain evidence="3">VT141</strain>
    </source>
</reference>
<dbReference type="AlphaFoldDB" id="A0AAD5VKU7"/>
<proteinExistence type="predicted"/>
<keyword evidence="2" id="KW-0732">Signal</keyword>
<evidence type="ECO:0000313" key="3">
    <source>
        <dbReference type="EMBL" id="KAJ3561498.1"/>
    </source>
</evidence>
<evidence type="ECO:0000256" key="1">
    <source>
        <dbReference type="SAM" id="MobiDB-lite"/>
    </source>
</evidence>
<feature type="region of interest" description="Disordered" evidence="1">
    <location>
        <begin position="182"/>
        <end position="205"/>
    </location>
</feature>
<comment type="caution">
    <text evidence="3">The sequence shown here is derived from an EMBL/GenBank/DDBJ whole genome shotgun (WGS) entry which is preliminary data.</text>
</comment>
<dbReference type="EMBL" id="JANIEX010000995">
    <property type="protein sequence ID" value="KAJ3561498.1"/>
    <property type="molecule type" value="Genomic_DNA"/>
</dbReference>
<feature type="signal peptide" evidence="2">
    <location>
        <begin position="1"/>
        <end position="23"/>
    </location>
</feature>
<gene>
    <name evidence="3" type="ORF">NP233_g10159</name>
</gene>
<organism evidence="3 4">
    <name type="scientific">Leucocoprinus birnbaumii</name>
    <dbReference type="NCBI Taxonomy" id="56174"/>
    <lineage>
        <taxon>Eukaryota</taxon>
        <taxon>Fungi</taxon>
        <taxon>Dikarya</taxon>
        <taxon>Basidiomycota</taxon>
        <taxon>Agaricomycotina</taxon>
        <taxon>Agaricomycetes</taxon>
        <taxon>Agaricomycetidae</taxon>
        <taxon>Agaricales</taxon>
        <taxon>Agaricineae</taxon>
        <taxon>Agaricaceae</taxon>
        <taxon>Leucocoprinus</taxon>
    </lineage>
</organism>
<accession>A0AAD5VKU7</accession>
<evidence type="ECO:0000313" key="4">
    <source>
        <dbReference type="Proteomes" id="UP001213000"/>
    </source>
</evidence>
<name>A0AAD5VKU7_9AGAR</name>
<feature type="chain" id="PRO_5041990682" evidence="2">
    <location>
        <begin position="24"/>
        <end position="231"/>
    </location>
</feature>
<keyword evidence="4" id="KW-1185">Reference proteome</keyword>
<evidence type="ECO:0000256" key="2">
    <source>
        <dbReference type="SAM" id="SignalP"/>
    </source>
</evidence>